<feature type="domain" description="Restriction endonuclease type IV Mrr" evidence="2">
    <location>
        <begin position="111"/>
        <end position="222"/>
    </location>
</feature>
<dbReference type="Proteomes" id="UP001174050">
    <property type="component" value="Unassembled WGS sequence"/>
</dbReference>
<dbReference type="SUPFAM" id="SSF52980">
    <property type="entry name" value="Restriction endonuclease-like"/>
    <property type="match status" value="1"/>
</dbReference>
<dbReference type="PANTHER" id="PTHR30015:SF6">
    <property type="entry name" value="SLL1429 PROTEIN"/>
    <property type="match status" value="1"/>
</dbReference>
<feature type="transmembrane region" description="Helical" evidence="1">
    <location>
        <begin position="58"/>
        <end position="76"/>
    </location>
</feature>
<dbReference type="Gene3D" id="3.40.1350.10">
    <property type="match status" value="1"/>
</dbReference>
<reference evidence="3" key="1">
    <citation type="submission" date="2023-06" db="EMBL/GenBank/DDBJ databases">
        <title>WGS-Sequencing of Streptomyces ficellus isolate 21 collected from sand in Gara Djebilet Iron Mine in Algeria.</title>
        <authorList>
            <person name="Zegers G.P."/>
            <person name="Gomez A."/>
            <person name="Gueddou A."/>
            <person name="Zahara A.F."/>
            <person name="Worth M."/>
            <person name="Sevigny J.L."/>
            <person name="Tisa L."/>
        </authorList>
    </citation>
    <scope>NUCLEOTIDE SEQUENCE</scope>
    <source>
        <strain evidence="3">AS11</strain>
    </source>
</reference>
<keyword evidence="3" id="KW-0378">Hydrolase</keyword>
<sequence>MAIPGRKPRPAPRTRPGDRRRAFSLRDLALGFGLVAIVLCGTGVTARAAVGDASDVPAAALALAGALIVAAALAHAGRRRAGRADRVADPEREPALVVDPAGAAACQDYAAMDPDTFEHSVAALCVRDGCLGVEVVGGAGDLGADVVATAPDGRRVVIQCKAYGPDHKVGSQDVQRFGGTCFAVHDAQVAAVVTASEFTEPAAEYAAQCGILCVDRSALDAWTQGTGPAPWLHAPLPTEPH</sequence>
<organism evidence="3 4">
    <name type="scientific">Streptomyces ficellus</name>
    <dbReference type="NCBI Taxonomy" id="1977088"/>
    <lineage>
        <taxon>Bacteria</taxon>
        <taxon>Bacillati</taxon>
        <taxon>Actinomycetota</taxon>
        <taxon>Actinomycetes</taxon>
        <taxon>Kitasatosporales</taxon>
        <taxon>Streptomycetaceae</taxon>
        <taxon>Streptomyces</taxon>
    </lineage>
</organism>
<evidence type="ECO:0000259" key="2">
    <source>
        <dbReference type="Pfam" id="PF04471"/>
    </source>
</evidence>
<keyword evidence="1" id="KW-0812">Transmembrane</keyword>
<keyword evidence="4" id="KW-1185">Reference proteome</keyword>
<dbReference type="InterPro" id="IPR011856">
    <property type="entry name" value="tRNA_endonuc-like_dom_sf"/>
</dbReference>
<dbReference type="InterPro" id="IPR011335">
    <property type="entry name" value="Restrct_endonuc-II-like"/>
</dbReference>
<name>A0ABT7Z1A3_9ACTN</name>
<dbReference type="RefSeq" id="WP_290110127.1">
    <property type="nucleotide sequence ID" value="NZ_JAUEPL010000004.1"/>
</dbReference>
<evidence type="ECO:0000313" key="3">
    <source>
        <dbReference type="EMBL" id="MDN3293273.1"/>
    </source>
</evidence>
<proteinExistence type="predicted"/>
<accession>A0ABT7Z1A3</accession>
<protein>
    <submittedName>
        <fullName evidence="3">Restriction endonuclease</fullName>
    </submittedName>
</protein>
<dbReference type="PANTHER" id="PTHR30015">
    <property type="entry name" value="MRR RESTRICTION SYSTEM PROTEIN"/>
    <property type="match status" value="1"/>
</dbReference>
<keyword evidence="1" id="KW-1133">Transmembrane helix</keyword>
<gene>
    <name evidence="3" type="ORF">QWM81_04260</name>
</gene>
<dbReference type="EMBL" id="JAUEPL010000004">
    <property type="protein sequence ID" value="MDN3293273.1"/>
    <property type="molecule type" value="Genomic_DNA"/>
</dbReference>
<dbReference type="Pfam" id="PF04471">
    <property type="entry name" value="Mrr_cat"/>
    <property type="match status" value="1"/>
</dbReference>
<dbReference type="InterPro" id="IPR007560">
    <property type="entry name" value="Restrct_endonuc_IV_Mrr"/>
</dbReference>
<keyword evidence="3" id="KW-0540">Nuclease</keyword>
<dbReference type="GO" id="GO:0004519">
    <property type="term" value="F:endonuclease activity"/>
    <property type="evidence" value="ECO:0007669"/>
    <property type="project" value="UniProtKB-KW"/>
</dbReference>
<evidence type="ECO:0000313" key="4">
    <source>
        <dbReference type="Proteomes" id="UP001174050"/>
    </source>
</evidence>
<keyword evidence="1" id="KW-0472">Membrane</keyword>
<evidence type="ECO:0000256" key="1">
    <source>
        <dbReference type="SAM" id="Phobius"/>
    </source>
</evidence>
<comment type="caution">
    <text evidence="3">The sequence shown here is derived from an EMBL/GenBank/DDBJ whole genome shotgun (WGS) entry which is preliminary data.</text>
</comment>
<keyword evidence="3" id="KW-0255">Endonuclease</keyword>
<dbReference type="InterPro" id="IPR052906">
    <property type="entry name" value="Type_IV_Methyl-Rstrct_Enzyme"/>
</dbReference>